<organism evidence="2 3">
    <name type="scientific">Friedmanniomyces endolithicus</name>
    <dbReference type="NCBI Taxonomy" id="329885"/>
    <lineage>
        <taxon>Eukaryota</taxon>
        <taxon>Fungi</taxon>
        <taxon>Dikarya</taxon>
        <taxon>Ascomycota</taxon>
        <taxon>Pezizomycotina</taxon>
        <taxon>Dothideomycetes</taxon>
        <taxon>Dothideomycetidae</taxon>
        <taxon>Mycosphaerellales</taxon>
        <taxon>Teratosphaeriaceae</taxon>
        <taxon>Friedmanniomyces</taxon>
    </lineage>
</organism>
<evidence type="ECO:0000313" key="3">
    <source>
        <dbReference type="Proteomes" id="UP001175353"/>
    </source>
</evidence>
<feature type="region of interest" description="Disordered" evidence="1">
    <location>
        <begin position="37"/>
        <end position="61"/>
    </location>
</feature>
<accession>A0AAN6GWS3</accession>
<proteinExistence type="predicted"/>
<dbReference type="AlphaFoldDB" id="A0AAN6GWS3"/>
<evidence type="ECO:0000313" key="2">
    <source>
        <dbReference type="EMBL" id="KAK0944348.1"/>
    </source>
</evidence>
<protein>
    <submittedName>
        <fullName evidence="2">Uncharacterized protein</fullName>
    </submittedName>
</protein>
<gene>
    <name evidence="2" type="ORF">LTR91_027176</name>
</gene>
<evidence type="ECO:0000256" key="1">
    <source>
        <dbReference type="SAM" id="MobiDB-lite"/>
    </source>
</evidence>
<reference evidence="2" key="1">
    <citation type="submission" date="2023-06" db="EMBL/GenBank/DDBJ databases">
        <title>Black Yeasts Isolated from many extreme environments.</title>
        <authorList>
            <person name="Coleine C."/>
            <person name="Stajich J.E."/>
            <person name="Selbmann L."/>
        </authorList>
    </citation>
    <scope>NUCLEOTIDE SEQUENCE</scope>
    <source>
        <strain evidence="2">CCFEE 5200</strain>
    </source>
</reference>
<feature type="compositionally biased region" description="Low complexity" evidence="1">
    <location>
        <begin position="37"/>
        <end position="51"/>
    </location>
</feature>
<comment type="caution">
    <text evidence="2">The sequence shown here is derived from an EMBL/GenBank/DDBJ whole genome shotgun (WGS) entry which is preliminary data.</text>
</comment>
<dbReference type="Proteomes" id="UP001175353">
    <property type="component" value="Unassembled WGS sequence"/>
</dbReference>
<name>A0AAN6GWS3_9PEZI</name>
<dbReference type="EMBL" id="JAUJLE010002541">
    <property type="protein sequence ID" value="KAK0944348.1"/>
    <property type="molecule type" value="Genomic_DNA"/>
</dbReference>
<keyword evidence="3" id="KW-1185">Reference proteome</keyword>
<feature type="non-terminal residue" evidence="2">
    <location>
        <position position="61"/>
    </location>
</feature>
<sequence>MAMRQAVSNAAIDGMLMNNGQVQPLPLMNINPGYMTQVQQQQQQSGFQQGSMMPPQMYNRT</sequence>